<sequence length="73" mass="7895">MIGPNSYVGRTDGVSLTTVIALTAFLYFGGAQGQGIPRDWCAKGAGNENQTFFIWADSEYNAYHCSVENAIDL</sequence>
<name>A0A915IHK2_ROMCU</name>
<dbReference type="Proteomes" id="UP000887565">
    <property type="component" value="Unplaced"/>
</dbReference>
<proteinExistence type="predicted"/>
<reference evidence="2" key="1">
    <citation type="submission" date="2022-11" db="UniProtKB">
        <authorList>
            <consortium name="WormBaseParasite"/>
        </authorList>
    </citation>
    <scope>IDENTIFICATION</scope>
</reference>
<keyword evidence="1" id="KW-1185">Reference proteome</keyword>
<evidence type="ECO:0000313" key="1">
    <source>
        <dbReference type="Proteomes" id="UP000887565"/>
    </source>
</evidence>
<evidence type="ECO:0000313" key="2">
    <source>
        <dbReference type="WBParaSite" id="nRc.2.0.1.t13328-RA"/>
    </source>
</evidence>
<protein>
    <submittedName>
        <fullName evidence="2">Uncharacterized protein</fullName>
    </submittedName>
</protein>
<organism evidence="1 2">
    <name type="scientific">Romanomermis culicivorax</name>
    <name type="common">Nematode worm</name>
    <dbReference type="NCBI Taxonomy" id="13658"/>
    <lineage>
        <taxon>Eukaryota</taxon>
        <taxon>Metazoa</taxon>
        <taxon>Ecdysozoa</taxon>
        <taxon>Nematoda</taxon>
        <taxon>Enoplea</taxon>
        <taxon>Dorylaimia</taxon>
        <taxon>Mermithida</taxon>
        <taxon>Mermithoidea</taxon>
        <taxon>Mermithidae</taxon>
        <taxon>Romanomermis</taxon>
    </lineage>
</organism>
<accession>A0A915IHK2</accession>
<dbReference type="WBParaSite" id="nRc.2.0.1.t13328-RA">
    <property type="protein sequence ID" value="nRc.2.0.1.t13328-RA"/>
    <property type="gene ID" value="nRc.2.0.1.g13328"/>
</dbReference>
<dbReference type="AlphaFoldDB" id="A0A915IHK2"/>